<dbReference type="GO" id="GO:0022857">
    <property type="term" value="F:transmembrane transporter activity"/>
    <property type="evidence" value="ECO:0007669"/>
    <property type="project" value="InterPro"/>
</dbReference>
<dbReference type="PANTHER" id="PTHR23518:SF2">
    <property type="entry name" value="MAJOR FACILITATOR SUPERFAMILY TRANSPORTER"/>
    <property type="match status" value="1"/>
</dbReference>
<accession>A3ISC2</accession>
<feature type="transmembrane region" description="Helical" evidence="5">
    <location>
        <begin position="178"/>
        <end position="198"/>
    </location>
</feature>
<evidence type="ECO:0000256" key="4">
    <source>
        <dbReference type="ARBA" id="ARBA00023136"/>
    </source>
</evidence>
<feature type="transmembrane region" description="Helical" evidence="5">
    <location>
        <begin position="288"/>
        <end position="306"/>
    </location>
</feature>
<protein>
    <recommendedName>
        <fullName evidence="6">Major facilitator superfamily (MFS) profile domain-containing protein</fullName>
    </recommendedName>
</protein>
<dbReference type="Gene3D" id="1.20.1250.20">
    <property type="entry name" value="MFS general substrate transporter like domains"/>
    <property type="match status" value="2"/>
</dbReference>
<feature type="transmembrane region" description="Helical" evidence="5">
    <location>
        <begin position="378"/>
        <end position="396"/>
    </location>
</feature>
<name>A3ISC2_9CHRO</name>
<dbReference type="EMBL" id="AAXW01000022">
    <property type="protein sequence ID" value="EAZ90638.1"/>
    <property type="molecule type" value="Genomic_DNA"/>
</dbReference>
<dbReference type="InterPro" id="IPR036259">
    <property type="entry name" value="MFS_trans_sf"/>
</dbReference>
<feature type="transmembrane region" description="Helical" evidence="5">
    <location>
        <begin position="312"/>
        <end position="335"/>
    </location>
</feature>
<dbReference type="RefSeq" id="WP_008276278.1">
    <property type="nucleotide sequence ID" value="NZ_AAXW01000022.1"/>
</dbReference>
<dbReference type="eggNOG" id="COG2814">
    <property type="taxonomic scope" value="Bacteria"/>
</dbReference>
<dbReference type="InterPro" id="IPR005829">
    <property type="entry name" value="Sugar_transporter_CS"/>
</dbReference>
<dbReference type="AlphaFoldDB" id="A3ISC2"/>
<feature type="domain" description="Major facilitator superfamily (MFS) profile" evidence="6">
    <location>
        <begin position="20"/>
        <end position="399"/>
    </location>
</feature>
<evidence type="ECO:0000259" key="6">
    <source>
        <dbReference type="PROSITE" id="PS50850"/>
    </source>
</evidence>
<keyword evidence="2 5" id="KW-0812">Transmembrane</keyword>
<feature type="transmembrane region" description="Helical" evidence="5">
    <location>
        <begin position="224"/>
        <end position="245"/>
    </location>
</feature>
<feature type="transmembrane region" description="Helical" evidence="5">
    <location>
        <begin position="153"/>
        <end position="172"/>
    </location>
</feature>
<evidence type="ECO:0000256" key="2">
    <source>
        <dbReference type="ARBA" id="ARBA00022692"/>
    </source>
</evidence>
<organism evidence="7 8">
    <name type="scientific">Crocosphaera chwakensis CCY0110</name>
    <dbReference type="NCBI Taxonomy" id="391612"/>
    <lineage>
        <taxon>Bacteria</taxon>
        <taxon>Bacillati</taxon>
        <taxon>Cyanobacteriota</taxon>
        <taxon>Cyanophyceae</taxon>
        <taxon>Oscillatoriophycideae</taxon>
        <taxon>Chroococcales</taxon>
        <taxon>Aphanothecaceae</taxon>
        <taxon>Crocosphaera</taxon>
        <taxon>Crocosphaera chwakensis</taxon>
    </lineage>
</organism>
<evidence type="ECO:0000256" key="5">
    <source>
        <dbReference type="SAM" id="Phobius"/>
    </source>
</evidence>
<dbReference type="Pfam" id="PF07690">
    <property type="entry name" value="MFS_1"/>
    <property type="match status" value="1"/>
</dbReference>
<dbReference type="OrthoDB" id="9803985at2"/>
<evidence type="ECO:0000256" key="3">
    <source>
        <dbReference type="ARBA" id="ARBA00022989"/>
    </source>
</evidence>
<gene>
    <name evidence="7" type="ORF">CY0110_08186</name>
</gene>
<dbReference type="PROSITE" id="PS00216">
    <property type="entry name" value="SUGAR_TRANSPORT_1"/>
    <property type="match status" value="2"/>
</dbReference>
<proteinExistence type="predicted"/>
<dbReference type="InterPro" id="IPR020846">
    <property type="entry name" value="MFS_dom"/>
</dbReference>
<sequence>MSSHKPSIESKKRLKNIHRNVWILGLVSLFTDFGTKAIQSVLPLFLVSVLGANLSVIGLIEGIAESTASIFKLFSGALSDYWGRRKELAIFGYGLSAAIIPLFALANSPFWVLVARFGDRLGKGIRVAPRNALVADVTPTEQRGTAYGLRQTLDTIGAFSGPLAVTLILLISGQNFRLVFWVALVSGIISVCLLVKGIQETPSSEKTQSKLIQWNTFRQLGRNYWVLVLAATLFNVGNFSDAFLLLKAQAIGIADTWIPLSMIVMNFSYMLSAYPLGLLSDRIGRKQLLVVAFWLFSFVSLGFAWVEQPQQIWLLFALYGVYLGMSQGILLALVADITPPGLRGTGFGVINLVIGIVLLPSNLLAGFLWQTANSQTPFLLGSLLAISASFILLLGIRHR</sequence>
<evidence type="ECO:0000256" key="1">
    <source>
        <dbReference type="ARBA" id="ARBA00004651"/>
    </source>
</evidence>
<comment type="subcellular location">
    <subcellularLocation>
        <location evidence="1">Cell membrane</location>
        <topology evidence="1">Multi-pass membrane protein</topology>
    </subcellularLocation>
</comment>
<dbReference type="InterPro" id="IPR011701">
    <property type="entry name" value="MFS"/>
</dbReference>
<feature type="transmembrane region" description="Helical" evidence="5">
    <location>
        <begin position="347"/>
        <end position="372"/>
    </location>
</feature>
<evidence type="ECO:0000313" key="7">
    <source>
        <dbReference type="EMBL" id="EAZ90638.1"/>
    </source>
</evidence>
<keyword evidence="3 5" id="KW-1133">Transmembrane helix</keyword>
<dbReference type="CDD" id="cd17370">
    <property type="entry name" value="MFS_MJ1317_like"/>
    <property type="match status" value="1"/>
</dbReference>
<keyword evidence="8" id="KW-1185">Reference proteome</keyword>
<dbReference type="GO" id="GO:0005886">
    <property type="term" value="C:plasma membrane"/>
    <property type="evidence" value="ECO:0007669"/>
    <property type="project" value="UniProtKB-SubCell"/>
</dbReference>
<dbReference type="Proteomes" id="UP000003781">
    <property type="component" value="Unassembled WGS sequence"/>
</dbReference>
<keyword evidence="4 5" id="KW-0472">Membrane</keyword>
<dbReference type="PROSITE" id="PS50850">
    <property type="entry name" value="MFS"/>
    <property type="match status" value="1"/>
</dbReference>
<feature type="transmembrane region" description="Helical" evidence="5">
    <location>
        <begin position="257"/>
        <end position="276"/>
    </location>
</feature>
<evidence type="ECO:0000313" key="8">
    <source>
        <dbReference type="Proteomes" id="UP000003781"/>
    </source>
</evidence>
<comment type="caution">
    <text evidence="7">The sequence shown here is derived from an EMBL/GenBank/DDBJ whole genome shotgun (WGS) entry which is preliminary data.</text>
</comment>
<dbReference type="SUPFAM" id="SSF103473">
    <property type="entry name" value="MFS general substrate transporter"/>
    <property type="match status" value="1"/>
</dbReference>
<feature type="transmembrane region" description="Helical" evidence="5">
    <location>
        <begin position="21"/>
        <end position="46"/>
    </location>
</feature>
<dbReference type="PANTHER" id="PTHR23518">
    <property type="entry name" value="C-METHYLTRANSFERASE"/>
    <property type="match status" value="1"/>
</dbReference>
<reference evidence="7 8" key="1">
    <citation type="submission" date="2007-03" db="EMBL/GenBank/DDBJ databases">
        <authorList>
            <person name="Stal L."/>
            <person name="Ferriera S."/>
            <person name="Johnson J."/>
            <person name="Kravitz S."/>
            <person name="Beeson K."/>
            <person name="Sutton G."/>
            <person name="Rogers Y.-H."/>
            <person name="Friedman R."/>
            <person name="Frazier M."/>
            <person name="Venter J.C."/>
        </authorList>
    </citation>
    <scope>NUCLEOTIDE SEQUENCE [LARGE SCALE GENOMIC DNA]</scope>
    <source>
        <strain evidence="7 8">CCY0110</strain>
    </source>
</reference>
<feature type="transmembrane region" description="Helical" evidence="5">
    <location>
        <begin position="90"/>
        <end position="114"/>
    </location>
</feature>